<dbReference type="AlphaFoldDB" id="A0A6I6JE80"/>
<dbReference type="PANTHER" id="PTHR28055">
    <property type="entry name" value="ALTERED INHERITANCE OF MITOCHONDRIA PROTEIN 41, MITOCHONDRIAL"/>
    <property type="match status" value="1"/>
</dbReference>
<dbReference type="Pfam" id="PF09424">
    <property type="entry name" value="YqeY"/>
    <property type="match status" value="1"/>
</dbReference>
<protein>
    <submittedName>
        <fullName evidence="1">GatB/YqeY domain-containing protein</fullName>
    </submittedName>
</protein>
<dbReference type="Gene3D" id="1.10.10.410">
    <property type="match status" value="1"/>
</dbReference>
<evidence type="ECO:0000313" key="1">
    <source>
        <dbReference type="EMBL" id="QGY41156.1"/>
    </source>
</evidence>
<dbReference type="SUPFAM" id="SSF89095">
    <property type="entry name" value="GatB/YqeY motif"/>
    <property type="match status" value="1"/>
</dbReference>
<gene>
    <name evidence="1" type="ORF">GM415_13800</name>
</gene>
<dbReference type="PANTHER" id="PTHR28055:SF1">
    <property type="entry name" value="ALTERED INHERITANCE OF MITOCHONDRIA PROTEIN 41, MITOCHONDRIAL"/>
    <property type="match status" value="1"/>
</dbReference>
<proteinExistence type="predicted"/>
<dbReference type="KEGG" id="psel:GM415_13800"/>
<keyword evidence="2" id="KW-1185">Reference proteome</keyword>
<accession>A0A6I6JE80</accession>
<dbReference type="InterPro" id="IPR042184">
    <property type="entry name" value="YqeY/Aim41_N"/>
</dbReference>
<dbReference type="InterPro" id="IPR003789">
    <property type="entry name" value="Asn/Gln_tRNA_amidoTrase-B-like"/>
</dbReference>
<evidence type="ECO:0000313" key="2">
    <source>
        <dbReference type="Proteomes" id="UP000428328"/>
    </source>
</evidence>
<dbReference type="EMBL" id="CP046400">
    <property type="protein sequence ID" value="QGY41156.1"/>
    <property type="molecule type" value="Genomic_DNA"/>
</dbReference>
<dbReference type="GO" id="GO:0016884">
    <property type="term" value="F:carbon-nitrogen ligase activity, with glutamine as amido-N-donor"/>
    <property type="evidence" value="ECO:0007669"/>
    <property type="project" value="InterPro"/>
</dbReference>
<dbReference type="Proteomes" id="UP000428328">
    <property type="component" value="Chromosome"/>
</dbReference>
<organism evidence="1 2">
    <name type="scientific">Pseudodesulfovibrio cashew</name>
    <dbReference type="NCBI Taxonomy" id="2678688"/>
    <lineage>
        <taxon>Bacteria</taxon>
        <taxon>Pseudomonadati</taxon>
        <taxon>Thermodesulfobacteriota</taxon>
        <taxon>Desulfovibrionia</taxon>
        <taxon>Desulfovibrionales</taxon>
        <taxon>Desulfovibrionaceae</taxon>
    </lineage>
</organism>
<dbReference type="InterPro" id="IPR023168">
    <property type="entry name" value="GatB_Yqey_C_2"/>
</dbReference>
<sequence length="149" mass="16173">MSLLKQIDKDYIEAYKAKATVKVAVLRHLKTAIKNRMVEEKADSLSDDVVLELIAKQAKQRKDALEQYGKAGRDDLAKVEADELAELEQYMPKQLSDEELSAAIDKAIADLGASGMADMGKVMGVVLAAYKGQVDGKKASGMVKAKLST</sequence>
<reference evidence="1 2" key="1">
    <citation type="submission" date="2019-11" db="EMBL/GenBank/DDBJ databases">
        <authorList>
            <person name="Zheng R.K."/>
            <person name="Sun C.M."/>
        </authorList>
    </citation>
    <scope>NUCLEOTIDE SEQUENCE [LARGE SCALE GENOMIC DNA]</scope>
    <source>
        <strain evidence="1 2">SRB007</strain>
    </source>
</reference>
<name>A0A6I6JE80_9BACT</name>
<dbReference type="RefSeq" id="WP_158949142.1">
    <property type="nucleotide sequence ID" value="NZ_CP046400.1"/>
</dbReference>
<dbReference type="Gene3D" id="1.10.1510.10">
    <property type="entry name" value="Uncharacterised protein YqeY/AIM41 PF09424, N-terminal domain"/>
    <property type="match status" value="1"/>
</dbReference>
<dbReference type="InterPro" id="IPR019004">
    <property type="entry name" value="YqeY/Aim41"/>
</dbReference>